<keyword evidence="2" id="KW-0472">Membrane</keyword>
<reference evidence="3 4" key="1">
    <citation type="submission" date="2018-08" db="EMBL/GenBank/DDBJ databases">
        <title>A genome reference for cultivated species of the human gut microbiota.</title>
        <authorList>
            <person name="Zou Y."/>
            <person name="Xue W."/>
            <person name="Luo G."/>
        </authorList>
    </citation>
    <scope>NUCLEOTIDE SEQUENCE [LARGE SCALE GENOMIC DNA]</scope>
    <source>
        <strain evidence="3 4">TM09-19AC</strain>
    </source>
</reference>
<evidence type="ECO:0000313" key="3">
    <source>
        <dbReference type="EMBL" id="RGI80431.1"/>
    </source>
</evidence>
<name>A0A3E4EUP8_9FIRM</name>
<evidence type="ECO:0000256" key="1">
    <source>
        <dbReference type="SAM" id="MobiDB-lite"/>
    </source>
</evidence>
<comment type="caution">
    <text evidence="3">The sequence shown here is derived from an EMBL/GenBank/DDBJ whole genome shotgun (WGS) entry which is preliminary data.</text>
</comment>
<keyword evidence="2" id="KW-1133">Transmembrane helix</keyword>
<feature type="region of interest" description="Disordered" evidence="1">
    <location>
        <begin position="1"/>
        <end position="44"/>
    </location>
</feature>
<keyword evidence="2" id="KW-0812">Transmembrane</keyword>
<dbReference type="Proteomes" id="UP000260664">
    <property type="component" value="Unassembled WGS sequence"/>
</dbReference>
<feature type="transmembrane region" description="Helical" evidence="2">
    <location>
        <begin position="66"/>
        <end position="90"/>
    </location>
</feature>
<sequence>MNEENNVDIEQSVEKDVLSSETSDVNEEQKVHTSEPEQIQEETESYTELLEQVQQINLKMDNITNISIVCMVGVGMVVGIIACSIFARYFKS</sequence>
<dbReference type="AlphaFoldDB" id="A0A3E4EUP8"/>
<accession>A0A3E4EUP8</accession>
<evidence type="ECO:0000313" key="4">
    <source>
        <dbReference type="Proteomes" id="UP000260664"/>
    </source>
</evidence>
<dbReference type="EMBL" id="QSOI01000037">
    <property type="protein sequence ID" value="RGI80431.1"/>
    <property type="molecule type" value="Genomic_DNA"/>
</dbReference>
<organism evidence="3 4">
    <name type="scientific">Dorea formicigenerans</name>
    <dbReference type="NCBI Taxonomy" id="39486"/>
    <lineage>
        <taxon>Bacteria</taxon>
        <taxon>Bacillati</taxon>
        <taxon>Bacillota</taxon>
        <taxon>Clostridia</taxon>
        <taxon>Lachnospirales</taxon>
        <taxon>Lachnospiraceae</taxon>
        <taxon>Dorea</taxon>
    </lineage>
</organism>
<gene>
    <name evidence="3" type="ORF">DXD84_14465</name>
</gene>
<proteinExistence type="predicted"/>
<protein>
    <submittedName>
        <fullName evidence="3">Uncharacterized protein</fullName>
    </submittedName>
</protein>
<evidence type="ECO:0000256" key="2">
    <source>
        <dbReference type="SAM" id="Phobius"/>
    </source>
</evidence>